<dbReference type="Proteomes" id="UP000789759">
    <property type="component" value="Unassembled WGS sequence"/>
</dbReference>
<comment type="caution">
    <text evidence="1">The sequence shown here is derived from an EMBL/GenBank/DDBJ whole genome shotgun (WGS) entry which is preliminary data.</text>
</comment>
<dbReference type="AlphaFoldDB" id="A0A9N9IHC2"/>
<dbReference type="PANTHER" id="PTHR35385">
    <property type="entry name" value="PROTEIN B, PUTATIVE-RELATED-RELATED"/>
    <property type="match status" value="1"/>
</dbReference>
<gene>
    <name evidence="1" type="ORF">CPELLU_LOCUS13870</name>
</gene>
<dbReference type="EMBL" id="CAJVQA010015433">
    <property type="protein sequence ID" value="CAG8737176.1"/>
    <property type="molecule type" value="Genomic_DNA"/>
</dbReference>
<name>A0A9N9IHC2_9GLOM</name>
<dbReference type="OrthoDB" id="2410897at2759"/>
<reference evidence="1" key="1">
    <citation type="submission" date="2021-06" db="EMBL/GenBank/DDBJ databases">
        <authorList>
            <person name="Kallberg Y."/>
            <person name="Tangrot J."/>
            <person name="Rosling A."/>
        </authorList>
    </citation>
    <scope>NUCLEOTIDE SEQUENCE</scope>
    <source>
        <strain evidence="1">FL966</strain>
    </source>
</reference>
<evidence type="ECO:0000313" key="2">
    <source>
        <dbReference type="Proteomes" id="UP000789759"/>
    </source>
</evidence>
<dbReference type="PANTHER" id="PTHR35385:SF2">
    <property type="entry name" value="PROTEIN B, PUTATIVE-RELATED"/>
    <property type="match status" value="1"/>
</dbReference>
<organism evidence="1 2">
    <name type="scientific">Cetraspora pellucida</name>
    <dbReference type="NCBI Taxonomy" id="1433469"/>
    <lineage>
        <taxon>Eukaryota</taxon>
        <taxon>Fungi</taxon>
        <taxon>Fungi incertae sedis</taxon>
        <taxon>Mucoromycota</taxon>
        <taxon>Glomeromycotina</taxon>
        <taxon>Glomeromycetes</taxon>
        <taxon>Diversisporales</taxon>
        <taxon>Gigasporaceae</taxon>
        <taxon>Cetraspora</taxon>
    </lineage>
</organism>
<keyword evidence="2" id="KW-1185">Reference proteome</keyword>
<proteinExistence type="predicted"/>
<protein>
    <submittedName>
        <fullName evidence="1">13886_t:CDS:1</fullName>
    </submittedName>
</protein>
<sequence>MASEIYRLSQSNNVRNSRPYYQGHTVKLKQEKTVNHENNLNNYVDNGTETSNIHTKSIQTRDTNCPATLKIQLLKRDDSYPYIVHLLFNHNYPFKSSYVTSFHPVSEETKKAIFKLFDIGYSPNSMYHTYWKEMQLKYENNEEMLADRMLFPHKNNIKYLYKKYHNKHMGAQNRSQNNSKQPFILVIIMNLMKCCHKLQKSEELVYIDTTARLDVLNTPLTILSTSTSADGLPHAAILTSNETAETFTKALSIVKHMVPSIAFGR</sequence>
<evidence type="ECO:0000313" key="1">
    <source>
        <dbReference type="EMBL" id="CAG8737176.1"/>
    </source>
</evidence>
<accession>A0A9N9IHC2</accession>